<reference evidence="19" key="1">
    <citation type="thesis" date="2020" institute="ProQuest LLC" country="789 East Eisenhower Parkway, Ann Arbor, MI, USA">
        <title>Comparative Genomics and Chromosome Evolution.</title>
        <authorList>
            <person name="Mudd A.B."/>
        </authorList>
    </citation>
    <scope>NUCLEOTIDE SEQUENCE</scope>
    <source>
        <strain evidence="19">Female2</strain>
        <tissue evidence="19">Blood</tissue>
    </source>
</reference>
<evidence type="ECO:0000256" key="1">
    <source>
        <dbReference type="ARBA" id="ARBA00004177"/>
    </source>
</evidence>
<evidence type="ECO:0000256" key="9">
    <source>
        <dbReference type="ARBA" id="ARBA00022859"/>
    </source>
</evidence>
<keyword evidence="20" id="KW-1185">Reference proteome</keyword>
<dbReference type="Pfam" id="PF13855">
    <property type="entry name" value="LRR_8"/>
    <property type="match status" value="3"/>
</dbReference>
<dbReference type="OrthoDB" id="10006997at2759"/>
<keyword evidence="3" id="KW-0399">Innate immunity</keyword>
<evidence type="ECO:0000313" key="20">
    <source>
        <dbReference type="Proteomes" id="UP000812440"/>
    </source>
</evidence>
<accession>A0A8T2K6X2</accession>
<dbReference type="PANTHER" id="PTHR47410">
    <property type="entry name" value="TOLL-LIKE RECEPTOR 7-RELATED"/>
    <property type="match status" value="1"/>
</dbReference>
<dbReference type="GO" id="GO:0005886">
    <property type="term" value="C:plasma membrane"/>
    <property type="evidence" value="ECO:0007669"/>
    <property type="project" value="TreeGrafter"/>
</dbReference>
<evidence type="ECO:0000256" key="11">
    <source>
        <dbReference type="ARBA" id="ARBA00023136"/>
    </source>
</evidence>
<comment type="caution">
    <text evidence="19">The sequence shown here is derived from an EMBL/GenBank/DDBJ whole genome shotgun (WGS) entry which is preliminary data.</text>
</comment>
<dbReference type="GO" id="GO:1902533">
    <property type="term" value="P:positive regulation of intracellular signal transduction"/>
    <property type="evidence" value="ECO:0007669"/>
    <property type="project" value="UniProtKB-ARBA"/>
</dbReference>
<evidence type="ECO:0000256" key="7">
    <source>
        <dbReference type="ARBA" id="ARBA00022737"/>
    </source>
</evidence>
<dbReference type="InterPro" id="IPR000483">
    <property type="entry name" value="Cys-rich_flank_reg_C"/>
</dbReference>
<protein>
    <recommendedName>
        <fullName evidence="18">TIR domain-containing protein</fullName>
    </recommendedName>
</protein>
<gene>
    <name evidence="19" type="ORF">GDO86_003923</name>
</gene>
<dbReference type="SMART" id="SM00255">
    <property type="entry name" value="TIR"/>
    <property type="match status" value="1"/>
</dbReference>
<evidence type="ECO:0000256" key="8">
    <source>
        <dbReference type="ARBA" id="ARBA00022753"/>
    </source>
</evidence>
<organism evidence="19 20">
    <name type="scientific">Hymenochirus boettgeri</name>
    <name type="common">Congo dwarf clawed frog</name>
    <dbReference type="NCBI Taxonomy" id="247094"/>
    <lineage>
        <taxon>Eukaryota</taxon>
        <taxon>Metazoa</taxon>
        <taxon>Chordata</taxon>
        <taxon>Craniata</taxon>
        <taxon>Vertebrata</taxon>
        <taxon>Euteleostomi</taxon>
        <taxon>Amphibia</taxon>
        <taxon>Batrachia</taxon>
        <taxon>Anura</taxon>
        <taxon>Pipoidea</taxon>
        <taxon>Pipidae</taxon>
        <taxon>Pipinae</taxon>
        <taxon>Hymenochirus</taxon>
    </lineage>
</organism>
<evidence type="ECO:0000256" key="5">
    <source>
        <dbReference type="ARBA" id="ARBA00022692"/>
    </source>
</evidence>
<feature type="domain" description="TIR" evidence="18">
    <location>
        <begin position="881"/>
        <end position="1025"/>
    </location>
</feature>
<keyword evidence="10 16" id="KW-1133">Transmembrane helix</keyword>
<dbReference type="GO" id="GO:0032755">
    <property type="term" value="P:positive regulation of interleukin-6 production"/>
    <property type="evidence" value="ECO:0007669"/>
    <property type="project" value="TreeGrafter"/>
</dbReference>
<dbReference type="GO" id="GO:0038187">
    <property type="term" value="F:pattern recognition receptor activity"/>
    <property type="evidence" value="ECO:0007669"/>
    <property type="project" value="TreeGrafter"/>
</dbReference>
<evidence type="ECO:0000256" key="6">
    <source>
        <dbReference type="ARBA" id="ARBA00022729"/>
    </source>
</evidence>
<keyword evidence="13" id="KW-0325">Glycoprotein</keyword>
<proteinExistence type="inferred from homology"/>
<dbReference type="GO" id="GO:0045087">
    <property type="term" value="P:innate immune response"/>
    <property type="evidence" value="ECO:0007669"/>
    <property type="project" value="UniProtKB-KW"/>
</dbReference>
<name>A0A8T2K6X2_9PIPI</name>
<keyword evidence="12" id="KW-0675">Receptor</keyword>
<keyword evidence="4" id="KW-0433">Leucine-rich repeat</keyword>
<dbReference type="GO" id="GO:0007249">
    <property type="term" value="P:canonical NF-kappaB signal transduction"/>
    <property type="evidence" value="ECO:0007669"/>
    <property type="project" value="TreeGrafter"/>
</dbReference>
<dbReference type="SMART" id="SM00365">
    <property type="entry name" value="LRR_SD22"/>
    <property type="match status" value="10"/>
</dbReference>
<dbReference type="GO" id="GO:0051607">
    <property type="term" value="P:defense response to virus"/>
    <property type="evidence" value="ECO:0007669"/>
    <property type="project" value="TreeGrafter"/>
</dbReference>
<keyword evidence="5 16" id="KW-0812">Transmembrane</keyword>
<dbReference type="PANTHER" id="PTHR47410:SF2">
    <property type="entry name" value="TOLL-LIKE RECEPTOR 7"/>
    <property type="match status" value="1"/>
</dbReference>
<dbReference type="SMART" id="SM00082">
    <property type="entry name" value="LRRCT"/>
    <property type="match status" value="1"/>
</dbReference>
<comment type="subcellular location">
    <subcellularLocation>
        <location evidence="15">Endomembrane system</location>
        <topology evidence="15">Single-pass type I membrane protein</topology>
    </subcellularLocation>
    <subcellularLocation>
        <location evidence="1">Endosome</location>
    </subcellularLocation>
</comment>
<feature type="signal peptide" evidence="17">
    <location>
        <begin position="1"/>
        <end position="17"/>
    </location>
</feature>
<evidence type="ECO:0000256" key="15">
    <source>
        <dbReference type="ARBA" id="ARBA00046288"/>
    </source>
</evidence>
<dbReference type="InterPro" id="IPR032675">
    <property type="entry name" value="LRR_dom_sf"/>
</dbReference>
<dbReference type="Gene3D" id="3.40.50.10140">
    <property type="entry name" value="Toll/interleukin-1 receptor homology (TIR) domain"/>
    <property type="match status" value="1"/>
</dbReference>
<sequence length="1043" mass="120496">MLIGFLILYLLNFPCSSLLRENWYPKSLPCDVLKKENKSVLVDCSDRHLTEIPQGIPTNVTNLTLTINHISRISTHSFAQLKDLVEIDFRCNCVPVKVGPKDNICTQRLIVEERSFALLQNLKSLYLDGNQLIEFPRGLPSNLLLLSLEINNIISISKSNLSELNNIEMLYLGQNCYHRNPCNVPFKIEKDALQDLKKLSVLSLKSNNLTFVPVGLPNSLKELYLYNNAIQSIQEHDLVNVSFLEVLDLSGNCPRCYNSPFPCIPCPNNAPLQIHYKAFASLKNLRILRLHSNSLRTIPKIWFKYTSNLQVLDLSENFLASEISTLPFLQLVPSLKSLDLSFNFNLQVYPTELNLSSTFSSLKSLEILRIRGYVFQKLKKDNLMPLVCLKNLTILDLATNFIKAVDFSVFQLFHSLQTIILSNNKISPSGGSDLTSCEESNLSSEQYFDRTFQEVHYFEYDENARKCKSKDKEHFTSQVILNHDCQSYGKTLDLSQNNIFFLKPTDFTNLHFIKCLNLSGNAISQTLNGTEFGPLKQLKYLDFSNNRLDLLYSTAFQELTELEVLDISNNEHYFLAEGVTHVFNFTENLKKLTSLIMNNNKISTSTNRHIVSDSLRKLEFKGNYLNILWKDGDTRYLHFFKNLNNLYNLDISYNSLTFLLPGVFEGLPTSLKVLHLSNNELKTFNWDKLYLLKNLHTLDLSNNYLTTVPEELSKCTTSVEILNLSKNKIKNLSKYFLRGAFFLKKLDLSDNKIQYIGYSSFPEDVLDNLTILFLEGNPFKCNCDAVWFVSWINRTTVNIPNLVTGVKCSGPGTHRGQSLVLLDMYTCQQENINVIMYSLSASFIICLIVICVSSHLFFGDVWYIYHLFKAKINSYNQLHKFCYDALIMYDTKDSDVSDWVFKELVNILEKQGDKMFNLCLEERDFVPGQPFLDNLTESIQISRKTVFVLTRGYVKGGHFKTAFYLAHQRLIDEKLDVIILIMLEKTLQRSKYLRLRKRLGRNSVLYWPKNPNSHRYFWHCLKTELSTDNKMEYDKKFKRLFIR</sequence>
<dbReference type="Gene3D" id="3.80.10.10">
    <property type="entry name" value="Ribonuclease Inhibitor"/>
    <property type="match status" value="1"/>
</dbReference>
<feature type="transmembrane region" description="Helical" evidence="16">
    <location>
        <begin position="834"/>
        <end position="865"/>
    </location>
</feature>
<evidence type="ECO:0000256" key="2">
    <source>
        <dbReference type="ARBA" id="ARBA00009634"/>
    </source>
</evidence>
<dbReference type="FunFam" id="3.40.50.10140:FF:000003">
    <property type="entry name" value="Toll-like receptor 7"/>
    <property type="match status" value="1"/>
</dbReference>
<evidence type="ECO:0000256" key="3">
    <source>
        <dbReference type="ARBA" id="ARBA00022588"/>
    </source>
</evidence>
<evidence type="ECO:0000256" key="4">
    <source>
        <dbReference type="ARBA" id="ARBA00022614"/>
    </source>
</evidence>
<dbReference type="InterPro" id="IPR035897">
    <property type="entry name" value="Toll_tir_struct_dom_sf"/>
</dbReference>
<dbReference type="InterPro" id="IPR001611">
    <property type="entry name" value="Leu-rich_rpt"/>
</dbReference>
<dbReference type="PROSITE" id="PS51450">
    <property type="entry name" value="LRR"/>
    <property type="match status" value="3"/>
</dbReference>
<keyword evidence="8" id="KW-0967">Endosome</keyword>
<dbReference type="SUPFAM" id="SSF52200">
    <property type="entry name" value="Toll/Interleukin receptor TIR domain"/>
    <property type="match status" value="1"/>
</dbReference>
<dbReference type="GO" id="GO:0005768">
    <property type="term" value="C:endosome"/>
    <property type="evidence" value="ECO:0007669"/>
    <property type="project" value="UniProtKB-SubCell"/>
</dbReference>
<dbReference type="SMART" id="SM00369">
    <property type="entry name" value="LRR_TYP"/>
    <property type="match status" value="13"/>
</dbReference>
<dbReference type="PROSITE" id="PS50104">
    <property type="entry name" value="TIR"/>
    <property type="match status" value="1"/>
</dbReference>
<dbReference type="GO" id="GO:0034154">
    <property type="term" value="P:toll-like receptor 7 signaling pathway"/>
    <property type="evidence" value="ECO:0007669"/>
    <property type="project" value="TreeGrafter"/>
</dbReference>
<dbReference type="GO" id="GO:0002224">
    <property type="term" value="P:toll-like receptor signaling pathway"/>
    <property type="evidence" value="ECO:0007669"/>
    <property type="project" value="TreeGrafter"/>
</dbReference>
<dbReference type="AlphaFoldDB" id="A0A8T2K6X2"/>
<dbReference type="InterPro" id="IPR000157">
    <property type="entry name" value="TIR_dom"/>
</dbReference>
<evidence type="ECO:0000256" key="10">
    <source>
        <dbReference type="ARBA" id="ARBA00022989"/>
    </source>
</evidence>
<dbReference type="Pfam" id="PF01582">
    <property type="entry name" value="TIR"/>
    <property type="match status" value="1"/>
</dbReference>
<dbReference type="GO" id="GO:0006954">
    <property type="term" value="P:inflammatory response"/>
    <property type="evidence" value="ECO:0007669"/>
    <property type="project" value="UniProtKB-KW"/>
</dbReference>
<dbReference type="InterPro" id="IPR003591">
    <property type="entry name" value="Leu-rich_rpt_typical-subtyp"/>
</dbReference>
<keyword evidence="9" id="KW-0391">Immunity</keyword>
<feature type="chain" id="PRO_5035834282" description="TIR domain-containing protein" evidence="17">
    <location>
        <begin position="18"/>
        <end position="1043"/>
    </location>
</feature>
<evidence type="ECO:0000256" key="13">
    <source>
        <dbReference type="ARBA" id="ARBA00023180"/>
    </source>
</evidence>
<evidence type="ECO:0000256" key="16">
    <source>
        <dbReference type="SAM" id="Phobius"/>
    </source>
</evidence>
<evidence type="ECO:0000256" key="14">
    <source>
        <dbReference type="ARBA" id="ARBA00023198"/>
    </source>
</evidence>
<evidence type="ECO:0000256" key="12">
    <source>
        <dbReference type="ARBA" id="ARBA00023170"/>
    </source>
</evidence>
<dbReference type="Proteomes" id="UP000812440">
    <property type="component" value="Chromosome 2"/>
</dbReference>
<keyword evidence="14" id="KW-0395">Inflammatory response</keyword>
<dbReference type="SUPFAM" id="SSF52058">
    <property type="entry name" value="L domain-like"/>
    <property type="match status" value="2"/>
</dbReference>
<keyword evidence="7" id="KW-0677">Repeat</keyword>
<keyword evidence="11 16" id="KW-0472">Membrane</keyword>
<evidence type="ECO:0000313" key="19">
    <source>
        <dbReference type="EMBL" id="KAG8451913.1"/>
    </source>
</evidence>
<dbReference type="EMBL" id="JAACNH010000002">
    <property type="protein sequence ID" value="KAG8451913.1"/>
    <property type="molecule type" value="Genomic_DNA"/>
</dbReference>
<dbReference type="SMART" id="SM00364">
    <property type="entry name" value="LRR_BAC"/>
    <property type="match status" value="5"/>
</dbReference>
<evidence type="ECO:0000259" key="18">
    <source>
        <dbReference type="PROSITE" id="PS50104"/>
    </source>
</evidence>
<keyword evidence="6 17" id="KW-0732">Signal</keyword>
<comment type="similarity">
    <text evidence="2">Belongs to the Toll-like receptor family.</text>
</comment>
<evidence type="ECO:0000256" key="17">
    <source>
        <dbReference type="SAM" id="SignalP"/>
    </source>
</evidence>
<dbReference type="FunFam" id="3.80.10.10:FF:000037">
    <property type="entry name" value="Toll-like receptor 7"/>
    <property type="match status" value="1"/>
</dbReference>